<dbReference type="Pfam" id="PF09339">
    <property type="entry name" value="HTH_IclR"/>
    <property type="match status" value="1"/>
</dbReference>
<dbReference type="PANTHER" id="PTHR30136">
    <property type="entry name" value="HELIX-TURN-HELIX TRANSCRIPTIONAL REGULATOR, ICLR FAMILY"/>
    <property type="match status" value="1"/>
</dbReference>
<evidence type="ECO:0000259" key="5">
    <source>
        <dbReference type="PROSITE" id="PS51078"/>
    </source>
</evidence>
<dbReference type="InterPro" id="IPR050707">
    <property type="entry name" value="HTH_MetabolicPath_Reg"/>
</dbReference>
<dbReference type="Gene3D" id="3.30.450.40">
    <property type="match status" value="1"/>
</dbReference>
<dbReference type="Pfam" id="PF01614">
    <property type="entry name" value="IclR_C"/>
    <property type="match status" value="1"/>
</dbReference>
<evidence type="ECO:0000313" key="6">
    <source>
        <dbReference type="EMBL" id="HIZ35051.1"/>
    </source>
</evidence>
<feature type="domain" description="HTH iclR-type" evidence="4">
    <location>
        <begin position="1"/>
        <end position="56"/>
    </location>
</feature>
<dbReference type="InterPro" id="IPR036390">
    <property type="entry name" value="WH_DNA-bd_sf"/>
</dbReference>
<name>A0A9D2ED97_9MICO</name>
<keyword evidence="2" id="KW-0238">DNA-binding</keyword>
<keyword evidence="1" id="KW-0805">Transcription regulation</keyword>
<dbReference type="SUPFAM" id="SSF46785">
    <property type="entry name" value="Winged helix' DNA-binding domain"/>
    <property type="match status" value="1"/>
</dbReference>
<dbReference type="InterPro" id="IPR014757">
    <property type="entry name" value="Tscrpt_reg_IclR_C"/>
</dbReference>
<dbReference type="SUPFAM" id="SSF55781">
    <property type="entry name" value="GAF domain-like"/>
    <property type="match status" value="1"/>
</dbReference>
<comment type="caution">
    <text evidence="6">The sequence shown here is derived from an EMBL/GenBank/DDBJ whole genome shotgun (WGS) entry which is preliminary data.</text>
</comment>
<dbReference type="PROSITE" id="PS51077">
    <property type="entry name" value="HTH_ICLR"/>
    <property type="match status" value="1"/>
</dbReference>
<evidence type="ECO:0000256" key="1">
    <source>
        <dbReference type="ARBA" id="ARBA00023015"/>
    </source>
</evidence>
<dbReference type="InterPro" id="IPR029016">
    <property type="entry name" value="GAF-like_dom_sf"/>
</dbReference>
<dbReference type="PROSITE" id="PS51078">
    <property type="entry name" value="ICLR_ED"/>
    <property type="match status" value="1"/>
</dbReference>
<dbReference type="GO" id="GO:0003677">
    <property type="term" value="F:DNA binding"/>
    <property type="evidence" value="ECO:0007669"/>
    <property type="project" value="UniProtKB-KW"/>
</dbReference>
<keyword evidence="3" id="KW-0804">Transcription</keyword>
<evidence type="ECO:0000256" key="2">
    <source>
        <dbReference type="ARBA" id="ARBA00023125"/>
    </source>
</evidence>
<gene>
    <name evidence="6" type="ORF">H9815_04685</name>
</gene>
<protein>
    <submittedName>
        <fullName evidence="6">IclR family transcriptional regulator</fullName>
    </submittedName>
</protein>
<dbReference type="InterPro" id="IPR036388">
    <property type="entry name" value="WH-like_DNA-bd_sf"/>
</dbReference>
<reference evidence="6" key="1">
    <citation type="journal article" date="2021" name="PeerJ">
        <title>Extensive microbial diversity within the chicken gut microbiome revealed by metagenomics and culture.</title>
        <authorList>
            <person name="Gilroy R."/>
            <person name="Ravi A."/>
            <person name="Getino M."/>
            <person name="Pursley I."/>
            <person name="Horton D.L."/>
            <person name="Alikhan N.F."/>
            <person name="Baker D."/>
            <person name="Gharbi K."/>
            <person name="Hall N."/>
            <person name="Watson M."/>
            <person name="Adriaenssens E.M."/>
            <person name="Foster-Nyarko E."/>
            <person name="Jarju S."/>
            <person name="Secka A."/>
            <person name="Antonio M."/>
            <person name="Oren A."/>
            <person name="Chaudhuri R.R."/>
            <person name="La Ragione R."/>
            <person name="Hildebrand F."/>
            <person name="Pallen M.J."/>
        </authorList>
    </citation>
    <scope>NUCLEOTIDE SEQUENCE</scope>
    <source>
        <strain evidence="6">ChiGjej4B4-7305</strain>
    </source>
</reference>
<proteinExistence type="predicted"/>
<dbReference type="PANTHER" id="PTHR30136:SF24">
    <property type="entry name" value="HTH-TYPE TRANSCRIPTIONAL REPRESSOR ALLR"/>
    <property type="match status" value="1"/>
</dbReference>
<sequence>MAILELFTSNPRPRSYSDLLRETGLPKSSLHGLLLTLVHRGWLAEIHPGGLYALDVQALTVGASYIRSRGHASIGPILDDLAAEVEETVNLAVLDGSDVVYIAVRRSPHALTMRSAVGLRLPAYASAVGKALLSHLDDDAAAALLPEHFTVLARRTRTTTQDVLHDLRVVRATGYATESEEATDGIGCIAVAVPREGFAPLGLSLAYPLARPKQRSEQDLLAVLRHAANRLTAAFTIDPEIEIE</sequence>
<feature type="domain" description="IclR-ED" evidence="5">
    <location>
        <begin position="57"/>
        <end position="237"/>
    </location>
</feature>
<dbReference type="GO" id="GO:0045892">
    <property type="term" value="P:negative regulation of DNA-templated transcription"/>
    <property type="evidence" value="ECO:0007669"/>
    <property type="project" value="TreeGrafter"/>
</dbReference>
<dbReference type="GO" id="GO:0003700">
    <property type="term" value="F:DNA-binding transcription factor activity"/>
    <property type="evidence" value="ECO:0007669"/>
    <property type="project" value="TreeGrafter"/>
</dbReference>
<dbReference type="Gene3D" id="1.10.10.10">
    <property type="entry name" value="Winged helix-like DNA-binding domain superfamily/Winged helix DNA-binding domain"/>
    <property type="match status" value="1"/>
</dbReference>
<dbReference type="EMBL" id="DXBY01000075">
    <property type="protein sequence ID" value="HIZ35051.1"/>
    <property type="molecule type" value="Genomic_DNA"/>
</dbReference>
<dbReference type="AlphaFoldDB" id="A0A9D2ED97"/>
<dbReference type="Proteomes" id="UP000824037">
    <property type="component" value="Unassembled WGS sequence"/>
</dbReference>
<accession>A0A9D2ED97</accession>
<organism evidence="6 7">
    <name type="scientific">Candidatus Ruania gallistercoris</name>
    <dbReference type="NCBI Taxonomy" id="2838746"/>
    <lineage>
        <taxon>Bacteria</taxon>
        <taxon>Bacillati</taxon>
        <taxon>Actinomycetota</taxon>
        <taxon>Actinomycetes</taxon>
        <taxon>Micrococcales</taxon>
        <taxon>Ruaniaceae</taxon>
        <taxon>Ruania</taxon>
    </lineage>
</organism>
<evidence type="ECO:0000313" key="7">
    <source>
        <dbReference type="Proteomes" id="UP000824037"/>
    </source>
</evidence>
<reference evidence="6" key="2">
    <citation type="submission" date="2021-04" db="EMBL/GenBank/DDBJ databases">
        <authorList>
            <person name="Gilroy R."/>
        </authorList>
    </citation>
    <scope>NUCLEOTIDE SEQUENCE</scope>
    <source>
        <strain evidence="6">ChiGjej4B4-7305</strain>
    </source>
</reference>
<dbReference type="InterPro" id="IPR005471">
    <property type="entry name" value="Tscrpt_reg_IclR_N"/>
</dbReference>
<evidence type="ECO:0000259" key="4">
    <source>
        <dbReference type="PROSITE" id="PS51077"/>
    </source>
</evidence>
<evidence type="ECO:0000256" key="3">
    <source>
        <dbReference type="ARBA" id="ARBA00023163"/>
    </source>
</evidence>
<dbReference type="SMART" id="SM00346">
    <property type="entry name" value="HTH_ICLR"/>
    <property type="match status" value="1"/>
</dbReference>